<gene>
    <name evidence="2" type="ORF">MtrunA17_Chr2g0291961</name>
</gene>
<dbReference type="Gramene" id="rna8586">
    <property type="protein sequence ID" value="RHN72825.1"/>
    <property type="gene ID" value="gene8586"/>
</dbReference>
<proteinExistence type="predicted"/>
<keyword evidence="1" id="KW-0472">Membrane</keyword>
<keyword evidence="1" id="KW-1133">Transmembrane helix</keyword>
<evidence type="ECO:0000256" key="1">
    <source>
        <dbReference type="SAM" id="Phobius"/>
    </source>
</evidence>
<keyword evidence="1" id="KW-0812">Transmembrane</keyword>
<evidence type="ECO:0008006" key="3">
    <source>
        <dbReference type="Google" id="ProtNLM"/>
    </source>
</evidence>
<feature type="transmembrane region" description="Helical" evidence="1">
    <location>
        <begin position="7"/>
        <end position="25"/>
    </location>
</feature>
<dbReference type="AlphaFoldDB" id="A0A396J8I4"/>
<evidence type="ECO:0000313" key="2">
    <source>
        <dbReference type="EMBL" id="RHN72825.1"/>
    </source>
</evidence>
<sequence length="47" mass="5727">MDFIYSFCWFVYISHMGLLFVYNVFHLSHAFTYVALWEHVITDPAYM</sequence>
<name>A0A396J8I4_MEDTR</name>
<protein>
    <recommendedName>
        <fullName evidence="3">Transmembrane protein</fullName>
    </recommendedName>
</protein>
<dbReference type="EMBL" id="PSQE01000002">
    <property type="protein sequence ID" value="RHN72825.1"/>
    <property type="molecule type" value="Genomic_DNA"/>
</dbReference>
<reference evidence="2" key="1">
    <citation type="journal article" date="2018" name="Nat. Plants">
        <title>Whole-genome landscape of Medicago truncatula symbiotic genes.</title>
        <authorList>
            <person name="Pecrix Y."/>
            <person name="Gamas P."/>
            <person name="Carrere S."/>
        </authorList>
    </citation>
    <scope>NUCLEOTIDE SEQUENCE</scope>
    <source>
        <tissue evidence="2">Leaves</tissue>
    </source>
</reference>
<accession>A0A396J8I4</accession>
<organism evidence="2">
    <name type="scientific">Medicago truncatula</name>
    <name type="common">Barrel medic</name>
    <name type="synonym">Medicago tribuloides</name>
    <dbReference type="NCBI Taxonomy" id="3880"/>
    <lineage>
        <taxon>Eukaryota</taxon>
        <taxon>Viridiplantae</taxon>
        <taxon>Streptophyta</taxon>
        <taxon>Embryophyta</taxon>
        <taxon>Tracheophyta</taxon>
        <taxon>Spermatophyta</taxon>
        <taxon>Magnoliopsida</taxon>
        <taxon>eudicotyledons</taxon>
        <taxon>Gunneridae</taxon>
        <taxon>Pentapetalae</taxon>
        <taxon>rosids</taxon>
        <taxon>fabids</taxon>
        <taxon>Fabales</taxon>
        <taxon>Fabaceae</taxon>
        <taxon>Papilionoideae</taxon>
        <taxon>50 kb inversion clade</taxon>
        <taxon>NPAAA clade</taxon>
        <taxon>Hologalegina</taxon>
        <taxon>IRL clade</taxon>
        <taxon>Trifolieae</taxon>
        <taxon>Medicago</taxon>
    </lineage>
</organism>
<comment type="caution">
    <text evidence="2">The sequence shown here is derived from an EMBL/GenBank/DDBJ whole genome shotgun (WGS) entry which is preliminary data.</text>
</comment>
<dbReference type="Proteomes" id="UP000265566">
    <property type="component" value="Chromosome 2"/>
</dbReference>